<proteinExistence type="inferred from homology"/>
<dbReference type="GO" id="GO:1904680">
    <property type="term" value="F:peptide transmembrane transporter activity"/>
    <property type="evidence" value="ECO:0007669"/>
    <property type="project" value="TreeGrafter"/>
</dbReference>
<keyword evidence="5" id="KW-1185">Reference proteome</keyword>
<dbReference type="InterPro" id="IPR030678">
    <property type="entry name" value="Peptide/Ni-bd"/>
</dbReference>
<comment type="subcellular location">
    <subcellularLocation>
        <location evidence="1">Periplasm</location>
    </subcellularLocation>
</comment>
<dbReference type="KEGG" id="ppso:QPJ95_19095"/>
<evidence type="ECO:0000256" key="2">
    <source>
        <dbReference type="ARBA" id="ARBA00005695"/>
    </source>
</evidence>
<protein>
    <submittedName>
        <fullName evidence="4">ABC transporter substrate-binding protein</fullName>
    </submittedName>
</protein>
<sequence>MSNETNAGKPIHWAAEMHAQEVSDGKLDRREFLTRATALGVSSAAAYGLIGLDAPAQAMSHAKAGGTLRVQMSVRELKDPRIYAWSEMGNQSRGTLEYLVEYNSDGTFRGMLLEGWEVNEDATIYTLNVRKGVKWNNGDDFTAADVARNIEGWCDKALEGNSMAGRFATIVDEASGTAIAGSVEVVDDHTVKLHLPSPDISLIAGMSDYPAAITHASFHNTDYTANVGTGPYLISDVEVGVSAVLVKNEDHIWWGDAVYGPAALDRIEYIDFGTDPSSWMSAIDSEEVDMLHESVGEFIDVLDGLGYQKSEVVTMATVVIRPNQLAEFDGKKVYADKRVRQALQMAVDNSICLELGYGDRGVVAENHHVGSIHPEYAELPKQKADPAAARALMEEAGMMDFEHEIMSIDDDWRKNTTDAVAAQLRDAGFKVKRTVLPGSTFWNDWTKYAFSSTNWNHRPLGVQIHALAYRSGEAWNEFGWANPEFDALLTEALALADADKRREVMAKMQALIQDEAVTVQPYWRAIYRHMREGVVGADMHVSFEHHQYKWGWAA</sequence>
<dbReference type="CDD" id="cd08503">
    <property type="entry name" value="PBP2_NikA_DppA_OppA_like_17"/>
    <property type="match status" value="1"/>
</dbReference>
<dbReference type="InterPro" id="IPR006311">
    <property type="entry name" value="TAT_signal"/>
</dbReference>
<dbReference type="PANTHER" id="PTHR30290">
    <property type="entry name" value="PERIPLASMIC BINDING COMPONENT OF ABC TRANSPORTER"/>
    <property type="match status" value="1"/>
</dbReference>
<evidence type="ECO:0000259" key="3">
    <source>
        <dbReference type="Pfam" id="PF00496"/>
    </source>
</evidence>
<dbReference type="RefSeq" id="WP_270918991.1">
    <property type="nucleotide sequence ID" value="NZ_CP127247.1"/>
</dbReference>
<evidence type="ECO:0000313" key="5">
    <source>
        <dbReference type="Proteomes" id="UP001238334"/>
    </source>
</evidence>
<dbReference type="InterPro" id="IPR000914">
    <property type="entry name" value="SBP_5_dom"/>
</dbReference>
<organism evidence="4 5">
    <name type="scientific">Parasedimentitalea psychrophila</name>
    <dbReference type="NCBI Taxonomy" id="2997337"/>
    <lineage>
        <taxon>Bacteria</taxon>
        <taxon>Pseudomonadati</taxon>
        <taxon>Pseudomonadota</taxon>
        <taxon>Alphaproteobacteria</taxon>
        <taxon>Rhodobacterales</taxon>
        <taxon>Paracoccaceae</taxon>
        <taxon>Parasedimentitalea</taxon>
    </lineage>
</organism>
<dbReference type="Gene3D" id="3.10.105.10">
    <property type="entry name" value="Dipeptide-binding Protein, Domain 3"/>
    <property type="match status" value="1"/>
</dbReference>
<reference evidence="4 5" key="1">
    <citation type="submission" date="2023-06" db="EMBL/GenBank/DDBJ databases">
        <title>Parasedimentitalea psychrophila sp. nov., a psychrophilic bacterium isolated from deep-sea sediment.</title>
        <authorList>
            <person name="Li A."/>
        </authorList>
    </citation>
    <scope>NUCLEOTIDE SEQUENCE [LARGE SCALE GENOMIC DNA]</scope>
    <source>
        <strain evidence="4 5">QS115</strain>
    </source>
</reference>
<dbReference type="GO" id="GO:0043190">
    <property type="term" value="C:ATP-binding cassette (ABC) transporter complex"/>
    <property type="evidence" value="ECO:0007669"/>
    <property type="project" value="InterPro"/>
</dbReference>
<dbReference type="SUPFAM" id="SSF53850">
    <property type="entry name" value="Periplasmic binding protein-like II"/>
    <property type="match status" value="1"/>
</dbReference>
<dbReference type="PROSITE" id="PS51318">
    <property type="entry name" value="TAT"/>
    <property type="match status" value="1"/>
</dbReference>
<comment type="similarity">
    <text evidence="2">Belongs to the bacterial solute-binding protein 5 family.</text>
</comment>
<dbReference type="EMBL" id="CP127247">
    <property type="protein sequence ID" value="WIY24606.1"/>
    <property type="molecule type" value="Genomic_DNA"/>
</dbReference>
<evidence type="ECO:0000313" key="4">
    <source>
        <dbReference type="EMBL" id="WIY24606.1"/>
    </source>
</evidence>
<dbReference type="Proteomes" id="UP001238334">
    <property type="component" value="Chromosome"/>
</dbReference>
<dbReference type="Pfam" id="PF00496">
    <property type="entry name" value="SBP_bac_5"/>
    <property type="match status" value="1"/>
</dbReference>
<dbReference type="AlphaFoldDB" id="A0A9Y2KYZ7"/>
<feature type="domain" description="Solute-binding protein family 5" evidence="3">
    <location>
        <begin position="109"/>
        <end position="456"/>
    </location>
</feature>
<dbReference type="Gene3D" id="3.40.190.10">
    <property type="entry name" value="Periplasmic binding protein-like II"/>
    <property type="match status" value="1"/>
</dbReference>
<name>A0A9Y2KYZ7_9RHOB</name>
<dbReference type="InterPro" id="IPR039424">
    <property type="entry name" value="SBP_5"/>
</dbReference>
<dbReference type="GO" id="GO:0015833">
    <property type="term" value="P:peptide transport"/>
    <property type="evidence" value="ECO:0007669"/>
    <property type="project" value="TreeGrafter"/>
</dbReference>
<accession>A0A9Y2KYZ7</accession>
<dbReference type="GO" id="GO:0030288">
    <property type="term" value="C:outer membrane-bounded periplasmic space"/>
    <property type="evidence" value="ECO:0007669"/>
    <property type="project" value="UniProtKB-ARBA"/>
</dbReference>
<gene>
    <name evidence="4" type="ORF">QPJ95_19095</name>
</gene>
<dbReference type="PIRSF" id="PIRSF002741">
    <property type="entry name" value="MppA"/>
    <property type="match status" value="1"/>
</dbReference>
<evidence type="ECO:0000256" key="1">
    <source>
        <dbReference type="ARBA" id="ARBA00004418"/>
    </source>
</evidence>